<protein>
    <submittedName>
        <fullName evidence="2">Uncharacterized protein</fullName>
    </submittedName>
</protein>
<keyword evidence="1" id="KW-1133">Transmembrane helix</keyword>
<gene>
    <name evidence="2" type="ORF">EF834_11860</name>
</gene>
<keyword evidence="1" id="KW-0472">Membrane</keyword>
<evidence type="ECO:0000313" key="2">
    <source>
        <dbReference type="EMBL" id="RVW02305.1"/>
    </source>
</evidence>
<evidence type="ECO:0000313" key="3">
    <source>
        <dbReference type="Proteomes" id="UP000284333"/>
    </source>
</evidence>
<reference evidence="2 3" key="1">
    <citation type="submission" date="2018-11" db="EMBL/GenBank/DDBJ databases">
        <title>Rhodococcus spongicola sp. nov. and Rhodococcus xishaensis sp. nov. from marine sponges.</title>
        <authorList>
            <person name="Li L."/>
            <person name="Lin H.W."/>
        </authorList>
    </citation>
    <scope>NUCLEOTIDE SEQUENCE [LARGE SCALE GENOMIC DNA]</scope>
    <source>
        <strain evidence="2 3">LHW50502</strain>
    </source>
</reference>
<dbReference type="EMBL" id="RKLN01000004">
    <property type="protein sequence ID" value="RVW02305.1"/>
    <property type="molecule type" value="Genomic_DNA"/>
</dbReference>
<evidence type="ECO:0000256" key="1">
    <source>
        <dbReference type="SAM" id="Phobius"/>
    </source>
</evidence>
<dbReference type="OrthoDB" id="4550469at2"/>
<dbReference type="Proteomes" id="UP000284333">
    <property type="component" value="Unassembled WGS sequence"/>
</dbReference>
<proteinExistence type="predicted"/>
<dbReference type="RefSeq" id="WP_127947435.1">
    <property type="nucleotide sequence ID" value="NZ_RKLN01000004.1"/>
</dbReference>
<feature type="transmembrane region" description="Helical" evidence="1">
    <location>
        <begin position="32"/>
        <end position="56"/>
    </location>
</feature>
<comment type="caution">
    <text evidence="2">The sequence shown here is derived from an EMBL/GenBank/DDBJ whole genome shotgun (WGS) entry which is preliminary data.</text>
</comment>
<sequence length="77" mass="8525">MAISSEVARGARVESQTDTNAIVVTGSKPNHVLHAIITLFTCGFWGLVWIVLAIMLREHRIALTVDPYGHVLRQELT</sequence>
<keyword evidence="3" id="KW-1185">Reference proteome</keyword>
<organism evidence="2 3">
    <name type="scientific">Rhodococcus spongiicola</name>
    <dbReference type="NCBI Taxonomy" id="2487352"/>
    <lineage>
        <taxon>Bacteria</taxon>
        <taxon>Bacillati</taxon>
        <taxon>Actinomycetota</taxon>
        <taxon>Actinomycetes</taxon>
        <taxon>Mycobacteriales</taxon>
        <taxon>Nocardiaceae</taxon>
        <taxon>Rhodococcus</taxon>
    </lineage>
</organism>
<keyword evidence="1" id="KW-0812">Transmembrane</keyword>
<accession>A0A438AUI5</accession>
<name>A0A438AUI5_9NOCA</name>
<dbReference type="AlphaFoldDB" id="A0A438AUI5"/>